<dbReference type="Proteomes" id="UP000297643">
    <property type="component" value="Unassembled WGS sequence"/>
</dbReference>
<organism evidence="2 3">
    <name type="scientific">Cryobacterium mannosilyticum</name>
    <dbReference type="NCBI Taxonomy" id="1259190"/>
    <lineage>
        <taxon>Bacteria</taxon>
        <taxon>Bacillati</taxon>
        <taxon>Actinomycetota</taxon>
        <taxon>Actinomycetes</taxon>
        <taxon>Micrococcales</taxon>
        <taxon>Microbacteriaceae</taxon>
        <taxon>Cryobacterium</taxon>
    </lineage>
</organism>
<comment type="caution">
    <text evidence="2">The sequence shown here is derived from an EMBL/GenBank/DDBJ whole genome shotgun (WGS) entry which is preliminary data.</text>
</comment>
<proteinExistence type="predicted"/>
<evidence type="ECO:0008006" key="4">
    <source>
        <dbReference type="Google" id="ProtNLM"/>
    </source>
</evidence>
<protein>
    <recommendedName>
        <fullName evidence="4">Hemagglutinin</fullName>
    </recommendedName>
</protein>
<dbReference type="EMBL" id="SOFM01000043">
    <property type="protein sequence ID" value="TFC01237.1"/>
    <property type="molecule type" value="Genomic_DNA"/>
</dbReference>
<dbReference type="AlphaFoldDB" id="A0A4R8W2I8"/>
<feature type="signal peptide" evidence="1">
    <location>
        <begin position="1"/>
        <end position="21"/>
    </location>
</feature>
<feature type="chain" id="PRO_5039677517" description="Hemagglutinin" evidence="1">
    <location>
        <begin position="22"/>
        <end position="697"/>
    </location>
</feature>
<sequence>MQRSAVRFWAILAIGTMLATASTVSAPQASQALSGSGFDPGYIISDQRFFDKGSMTENQIQDFLTSKVTNCAGGYTCLKDYRVSTYTRAAVEPGHCSEYTGGANELASRILYKAAQACGINPQTLLVLLQKETGLITDTSPTDGTYRKAMGYGCPDTSDCDSAFYGLYNQIYRAAWQFRQYTNHPARQYRIGNVAVGYHPNAACGATTVNIQNQATANLYNYTPYQPNAAALGNLNGTGDSCSSYGNRNFWVYFTNWFGSTTGPVNPIGNVEFVSASPGKFRITGWALDPDSSASLDVHVYVGAAGQAFTANLERSDVGATYPALGSKHGFDVTVPANAVGANNVCVYALNKGPGVNVLLGCYSVASMSGPPIGALDNASVVTGGIRVSGWAIDPDSADPATVHLYVDNIGKAVVASTARSDIAGVFPQYGAAHGFDETLAAAPGSHSVCAYGINVGIGTTTVLGCKTVVVPGAQPVMTEQGRAPIGNLESTSPSADGISVSGWALDPDTASSTSVHVYVDSVGVAFAANKERADIAAAFPGYGSAHGYTEKVSATPGSHRVCVYGINTGPGGHTVLGCNDVVVPGGSPTVTEQGRVPIGNLESVSAGPGGIVVSGWALDPDTTSSVSVHVYVDSSGVALNADRPRADVAAAYSAYGEAHGFTSPIAAAPGTHQVCAYGINTGPGGPSLLGCKSITI</sequence>
<accession>A0A4R8W2I8</accession>
<gene>
    <name evidence="2" type="ORF">E3O32_13835</name>
</gene>
<evidence type="ECO:0000313" key="3">
    <source>
        <dbReference type="Proteomes" id="UP000297643"/>
    </source>
</evidence>
<reference evidence="2 3" key="1">
    <citation type="submission" date="2019-03" db="EMBL/GenBank/DDBJ databases">
        <title>Genomics of glacier-inhabiting Cryobacterium strains.</title>
        <authorList>
            <person name="Liu Q."/>
            <person name="Xin Y.-H."/>
        </authorList>
    </citation>
    <scope>NUCLEOTIDE SEQUENCE [LARGE SCALE GENOMIC DNA]</scope>
    <source>
        <strain evidence="2 3">RHLT2-21</strain>
    </source>
</reference>
<name>A0A4R8W2I8_9MICO</name>
<keyword evidence="3" id="KW-1185">Reference proteome</keyword>
<dbReference type="RefSeq" id="WP_134510401.1">
    <property type="nucleotide sequence ID" value="NZ_SOFM01000043.1"/>
</dbReference>
<evidence type="ECO:0000256" key="1">
    <source>
        <dbReference type="SAM" id="SignalP"/>
    </source>
</evidence>
<keyword evidence="1" id="KW-0732">Signal</keyword>
<evidence type="ECO:0000313" key="2">
    <source>
        <dbReference type="EMBL" id="TFC01237.1"/>
    </source>
</evidence>